<evidence type="ECO:0000256" key="3">
    <source>
        <dbReference type="ARBA" id="ARBA00022723"/>
    </source>
</evidence>
<keyword evidence="5" id="KW-0560">Oxidoreductase</keyword>
<keyword evidence="4" id="KW-0862">Zinc</keyword>
<dbReference type="AlphaFoldDB" id="A0A371K415"/>
<protein>
    <submittedName>
        <fullName evidence="7">Dioxygenase</fullName>
    </submittedName>
</protein>
<gene>
    <name evidence="7" type="ORF">DX914_05965</name>
</gene>
<dbReference type="GO" id="GO:0008198">
    <property type="term" value="F:ferrous iron binding"/>
    <property type="evidence" value="ECO:0007669"/>
    <property type="project" value="InterPro"/>
</dbReference>
<evidence type="ECO:0000256" key="1">
    <source>
        <dbReference type="ARBA" id="ARBA00001947"/>
    </source>
</evidence>
<keyword evidence="3" id="KW-0479">Metal-binding</keyword>
<comment type="cofactor">
    <cofactor evidence="1">
        <name>Zn(2+)</name>
        <dbReference type="ChEBI" id="CHEBI:29105"/>
    </cofactor>
</comment>
<feature type="domain" description="Extradiol ring-cleavage dioxygenase class III enzyme subunit B" evidence="6">
    <location>
        <begin position="36"/>
        <end position="233"/>
    </location>
</feature>
<reference evidence="7 8" key="1">
    <citation type="submission" date="2018-08" db="EMBL/GenBank/DDBJ databases">
        <title>Lysobacter sp. zong2l5, whole genome shotgun sequence.</title>
        <authorList>
            <person name="Zhang X."/>
            <person name="Feng G."/>
            <person name="Zhu H."/>
        </authorList>
    </citation>
    <scope>NUCLEOTIDE SEQUENCE [LARGE SCALE GENOMIC DNA]</scope>
    <source>
        <strain evidence="8">zong2l5</strain>
    </source>
</reference>
<dbReference type="CDD" id="cd07363">
    <property type="entry name" value="45_DOPA_Dioxygenase"/>
    <property type="match status" value="1"/>
</dbReference>
<keyword evidence="8" id="KW-1185">Reference proteome</keyword>
<evidence type="ECO:0000313" key="8">
    <source>
        <dbReference type="Proteomes" id="UP000264492"/>
    </source>
</evidence>
<organism evidence="7 8">
    <name type="scientific">Lysobacter silvisoli</name>
    <dbReference type="NCBI Taxonomy" id="2293254"/>
    <lineage>
        <taxon>Bacteria</taxon>
        <taxon>Pseudomonadati</taxon>
        <taxon>Pseudomonadota</taxon>
        <taxon>Gammaproteobacteria</taxon>
        <taxon>Lysobacterales</taxon>
        <taxon>Lysobacteraceae</taxon>
        <taxon>Lysobacter</taxon>
    </lineage>
</organism>
<dbReference type="EMBL" id="QTSU01000001">
    <property type="protein sequence ID" value="RDZ28671.1"/>
    <property type="molecule type" value="Genomic_DNA"/>
</dbReference>
<evidence type="ECO:0000256" key="2">
    <source>
        <dbReference type="ARBA" id="ARBA00007581"/>
    </source>
</evidence>
<evidence type="ECO:0000256" key="5">
    <source>
        <dbReference type="ARBA" id="ARBA00023002"/>
    </source>
</evidence>
<dbReference type="RefSeq" id="WP_115858110.1">
    <property type="nucleotide sequence ID" value="NZ_QTSU01000001.1"/>
</dbReference>
<dbReference type="PIRSF" id="PIRSF006157">
    <property type="entry name" value="Doxgns_DODA"/>
    <property type="match status" value="1"/>
</dbReference>
<dbReference type="InterPro" id="IPR004183">
    <property type="entry name" value="Xdiol_dOase_suB"/>
</dbReference>
<dbReference type="OrthoDB" id="9790889at2"/>
<name>A0A371K415_9GAMM</name>
<comment type="similarity">
    <text evidence="2">Belongs to the DODA-type extradiol aromatic ring-opening dioxygenase family.</text>
</comment>
<evidence type="ECO:0000256" key="4">
    <source>
        <dbReference type="ARBA" id="ARBA00022833"/>
    </source>
</evidence>
<comment type="caution">
    <text evidence="7">The sequence shown here is derived from an EMBL/GenBank/DDBJ whole genome shotgun (WGS) entry which is preliminary data.</text>
</comment>
<sequence>MTRAPALFVSHGSPMFALQPGQLGPRLRRLGTGLEGVRAVLVVSPHWQSRGVRVMTTPRPATVHDFGGFAPELYQLQYPAAGAPAIANDAIGLLAAAGFDVAADAARGYDHGAWVPLRHLLPGADLPVFQVSMPHDLDTAGAMRLGAALAPLREQGVLIVGSGSLTHNLHEFRRDIRDPEYAQQFASWVDEAVLAGDAASLLDYRRRAPQAQRAHPTEEHYLPLLVALGASHGGETPLRIPGGITDGVLSMDSFGWGLPASAGSGLAEAA</sequence>
<evidence type="ECO:0000313" key="7">
    <source>
        <dbReference type="EMBL" id="RDZ28671.1"/>
    </source>
</evidence>
<dbReference type="SUPFAM" id="SSF53213">
    <property type="entry name" value="LigB-like"/>
    <property type="match status" value="1"/>
</dbReference>
<evidence type="ECO:0000259" key="6">
    <source>
        <dbReference type="Pfam" id="PF02900"/>
    </source>
</evidence>
<keyword evidence="7" id="KW-0223">Dioxygenase</keyword>
<dbReference type="GO" id="GO:0008270">
    <property type="term" value="F:zinc ion binding"/>
    <property type="evidence" value="ECO:0007669"/>
    <property type="project" value="InterPro"/>
</dbReference>
<dbReference type="InterPro" id="IPR014436">
    <property type="entry name" value="Extradiol_dOase_DODA"/>
</dbReference>
<accession>A0A371K415</accession>
<dbReference type="Pfam" id="PF02900">
    <property type="entry name" value="LigB"/>
    <property type="match status" value="1"/>
</dbReference>
<dbReference type="PANTHER" id="PTHR30096:SF0">
    <property type="entry name" value="4,5-DOPA DIOXYGENASE EXTRADIOL-LIKE PROTEIN"/>
    <property type="match status" value="1"/>
</dbReference>
<dbReference type="PANTHER" id="PTHR30096">
    <property type="entry name" value="4,5-DOPA DIOXYGENASE EXTRADIOL-LIKE PROTEIN"/>
    <property type="match status" value="1"/>
</dbReference>
<dbReference type="Proteomes" id="UP000264492">
    <property type="component" value="Unassembled WGS sequence"/>
</dbReference>
<dbReference type="Gene3D" id="3.40.830.10">
    <property type="entry name" value="LigB-like"/>
    <property type="match status" value="1"/>
</dbReference>
<proteinExistence type="inferred from homology"/>
<dbReference type="GO" id="GO:0016702">
    <property type="term" value="F:oxidoreductase activity, acting on single donors with incorporation of molecular oxygen, incorporation of two atoms of oxygen"/>
    <property type="evidence" value="ECO:0007669"/>
    <property type="project" value="UniProtKB-ARBA"/>
</dbReference>